<keyword evidence="2" id="KW-0813">Transport</keyword>
<dbReference type="AlphaFoldDB" id="A0A7G5C5N0"/>
<dbReference type="FunFam" id="1.10.490.10:FF:000004">
    <property type="entry name" value="Group 2 hemoglobin yjbI"/>
    <property type="match status" value="1"/>
</dbReference>
<keyword evidence="8" id="KW-1185">Reference proteome</keyword>
<proteinExistence type="inferred from homology"/>
<evidence type="ECO:0000313" key="7">
    <source>
        <dbReference type="EMBL" id="QMV44514.1"/>
    </source>
</evidence>
<dbReference type="Gene3D" id="1.10.490.10">
    <property type="entry name" value="Globins"/>
    <property type="match status" value="1"/>
</dbReference>
<comment type="cofactor">
    <cofactor evidence="1">
        <name>heme</name>
        <dbReference type="ChEBI" id="CHEBI:30413"/>
    </cofactor>
</comment>
<dbReference type="PANTHER" id="PTHR47366:SF1">
    <property type="entry name" value="TWO-ON-TWO HEMOGLOBIN-3"/>
    <property type="match status" value="1"/>
</dbReference>
<evidence type="ECO:0000256" key="2">
    <source>
        <dbReference type="ARBA" id="ARBA00022448"/>
    </source>
</evidence>
<evidence type="ECO:0000313" key="8">
    <source>
        <dbReference type="Proteomes" id="UP000515679"/>
    </source>
</evidence>
<dbReference type="InterPro" id="IPR044203">
    <property type="entry name" value="GlbO/GLB3-like"/>
</dbReference>
<dbReference type="GO" id="GO:0019825">
    <property type="term" value="F:oxygen binding"/>
    <property type="evidence" value="ECO:0007669"/>
    <property type="project" value="InterPro"/>
</dbReference>
<dbReference type="CDD" id="cd14772">
    <property type="entry name" value="TrHb2_Bs-trHb-like_O"/>
    <property type="match status" value="1"/>
</dbReference>
<evidence type="ECO:0000256" key="1">
    <source>
        <dbReference type="ARBA" id="ARBA00001971"/>
    </source>
</evidence>
<reference evidence="7 8" key="1">
    <citation type="submission" date="2019-07" db="EMBL/GenBank/DDBJ databases">
        <authorList>
            <person name="Kim J.K."/>
            <person name="Cheong H.-M."/>
            <person name="Choi Y."/>
            <person name="Hwang K.J."/>
            <person name="Lee S."/>
            <person name="Choi C."/>
        </authorList>
    </citation>
    <scope>NUCLEOTIDE SEQUENCE [LARGE SCALE GENOMIC DNA]</scope>
    <source>
        <strain evidence="7 8">KS 22</strain>
    </source>
</reference>
<dbReference type="InterPro" id="IPR012292">
    <property type="entry name" value="Globin/Proto"/>
</dbReference>
<gene>
    <name evidence="7" type="ORF">FPL14_27595</name>
</gene>
<evidence type="ECO:0000256" key="4">
    <source>
        <dbReference type="ARBA" id="ARBA00022723"/>
    </source>
</evidence>
<keyword evidence="5" id="KW-0408">Iron</keyword>
<name>A0A7G5C5N0_9BACL</name>
<evidence type="ECO:0000256" key="5">
    <source>
        <dbReference type="ARBA" id="ARBA00023004"/>
    </source>
</evidence>
<dbReference type="PANTHER" id="PTHR47366">
    <property type="entry name" value="TWO-ON-TWO HEMOGLOBIN-3"/>
    <property type="match status" value="1"/>
</dbReference>
<keyword evidence="3" id="KW-0349">Heme</keyword>
<evidence type="ECO:0000256" key="3">
    <source>
        <dbReference type="ARBA" id="ARBA00022617"/>
    </source>
</evidence>
<keyword evidence="4" id="KW-0479">Metal-binding</keyword>
<dbReference type="KEGG" id="cchl:FPL14_27595"/>
<dbReference type="GO" id="GO:0005344">
    <property type="term" value="F:oxygen carrier activity"/>
    <property type="evidence" value="ECO:0007669"/>
    <property type="project" value="InterPro"/>
</dbReference>
<organism evidence="7 8">
    <name type="scientific">Cohnella cholangitidis</name>
    <dbReference type="NCBI Taxonomy" id="2598458"/>
    <lineage>
        <taxon>Bacteria</taxon>
        <taxon>Bacillati</taxon>
        <taxon>Bacillota</taxon>
        <taxon>Bacilli</taxon>
        <taxon>Bacillales</taxon>
        <taxon>Paenibacillaceae</taxon>
        <taxon>Cohnella</taxon>
    </lineage>
</organism>
<dbReference type="Proteomes" id="UP000515679">
    <property type="component" value="Chromosome"/>
</dbReference>
<protein>
    <submittedName>
        <fullName evidence="7">Globin</fullName>
    </submittedName>
</protein>
<dbReference type="InterPro" id="IPR001486">
    <property type="entry name" value="Hemoglobin_trunc"/>
</dbReference>
<dbReference type="SUPFAM" id="SSF46458">
    <property type="entry name" value="Globin-like"/>
    <property type="match status" value="1"/>
</dbReference>
<dbReference type="Pfam" id="PF01152">
    <property type="entry name" value="Bac_globin"/>
    <property type="match status" value="1"/>
</dbReference>
<accession>A0A7G5C5N0</accession>
<comment type="similarity">
    <text evidence="6">Belongs to the truncated hemoglobin family. Group II subfamily.</text>
</comment>
<dbReference type="GO" id="GO:0046872">
    <property type="term" value="F:metal ion binding"/>
    <property type="evidence" value="ECO:0007669"/>
    <property type="project" value="UniProtKB-KW"/>
</dbReference>
<sequence>MQQETSTLYEAIGGEETIRKLVEAFYPRVYRDPDLSPLFPDGVESIKYKQRLFLTQFTGGPSLYSDQYGHPNMRARHLPFKVTPRRAEAWLRCMKEAMDEIGIAGHPRQWFFDRLTQVAGIMVNSEDEEE</sequence>
<dbReference type="GO" id="GO:0020037">
    <property type="term" value="F:heme binding"/>
    <property type="evidence" value="ECO:0007669"/>
    <property type="project" value="InterPro"/>
</dbReference>
<dbReference type="EMBL" id="CP041969">
    <property type="protein sequence ID" value="QMV44514.1"/>
    <property type="molecule type" value="Genomic_DNA"/>
</dbReference>
<dbReference type="RefSeq" id="WP_182300757.1">
    <property type="nucleotide sequence ID" value="NZ_CP041969.1"/>
</dbReference>
<dbReference type="InterPro" id="IPR009050">
    <property type="entry name" value="Globin-like_sf"/>
</dbReference>
<evidence type="ECO:0000256" key="6">
    <source>
        <dbReference type="ARBA" id="ARBA00034496"/>
    </source>
</evidence>